<dbReference type="PROSITE" id="PS51062">
    <property type="entry name" value="RUNT"/>
    <property type="match status" value="1"/>
</dbReference>
<dbReference type="Pfam" id="PF00853">
    <property type="entry name" value="Runt"/>
    <property type="match status" value="1"/>
</dbReference>
<dbReference type="KEGG" id="tpal:117644514"/>
<keyword evidence="4" id="KW-0539">Nucleus</keyword>
<dbReference type="InterPro" id="IPR012346">
    <property type="entry name" value="p53/RUNT-type_TF_DNA-bd_sf"/>
</dbReference>
<comment type="subcellular location">
    <subcellularLocation>
        <location evidence="1">Nucleus</location>
    </subcellularLocation>
</comment>
<dbReference type="InterPro" id="IPR000040">
    <property type="entry name" value="AML1_Runt"/>
</dbReference>
<dbReference type="InterPro" id="IPR008967">
    <property type="entry name" value="p53-like_TF_DNA-bd_sf"/>
</dbReference>
<evidence type="ECO:0000256" key="1">
    <source>
        <dbReference type="ARBA" id="ARBA00004123"/>
    </source>
</evidence>
<reference evidence="8" key="1">
    <citation type="submission" date="2025-08" db="UniProtKB">
        <authorList>
            <consortium name="RefSeq"/>
        </authorList>
    </citation>
    <scope>IDENTIFICATION</scope>
    <source>
        <tissue evidence="8">Total insect</tissue>
    </source>
</reference>
<dbReference type="GO" id="GO:0005634">
    <property type="term" value="C:nucleus"/>
    <property type="evidence" value="ECO:0007669"/>
    <property type="project" value="UniProtKB-SubCell"/>
</dbReference>
<dbReference type="GO" id="GO:0001709">
    <property type="term" value="P:cell fate determination"/>
    <property type="evidence" value="ECO:0007669"/>
    <property type="project" value="UniProtKB-ARBA"/>
</dbReference>
<evidence type="ECO:0000259" key="6">
    <source>
        <dbReference type="PROSITE" id="PS51062"/>
    </source>
</evidence>
<evidence type="ECO:0000256" key="5">
    <source>
        <dbReference type="SAM" id="MobiDB-lite"/>
    </source>
</evidence>
<gene>
    <name evidence="8" type="primary">LOC117644514</name>
</gene>
<feature type="region of interest" description="Disordered" evidence="5">
    <location>
        <begin position="350"/>
        <end position="424"/>
    </location>
</feature>
<evidence type="ECO:0000256" key="4">
    <source>
        <dbReference type="ARBA" id="ARBA00023242"/>
    </source>
</evidence>
<dbReference type="GO" id="GO:0005524">
    <property type="term" value="F:ATP binding"/>
    <property type="evidence" value="ECO:0007669"/>
    <property type="project" value="InterPro"/>
</dbReference>
<organism evidence="8">
    <name type="scientific">Thrips palmi</name>
    <name type="common">Melon thrips</name>
    <dbReference type="NCBI Taxonomy" id="161013"/>
    <lineage>
        <taxon>Eukaryota</taxon>
        <taxon>Metazoa</taxon>
        <taxon>Ecdysozoa</taxon>
        <taxon>Arthropoda</taxon>
        <taxon>Hexapoda</taxon>
        <taxon>Insecta</taxon>
        <taxon>Pterygota</taxon>
        <taxon>Neoptera</taxon>
        <taxon>Paraneoptera</taxon>
        <taxon>Thysanoptera</taxon>
        <taxon>Terebrantia</taxon>
        <taxon>Thripoidea</taxon>
        <taxon>Thripidae</taxon>
        <taxon>Thrips</taxon>
    </lineage>
</organism>
<protein>
    <submittedName>
        <fullName evidence="8">Protein lozenge-like isoform X1</fullName>
    </submittedName>
</protein>
<sequence>MAAAISSDWSAATAATVKTEHSSYGSRKSAGAATATTNVDSLHLSGNTNGTVPGTASSPEGTNSLLNDAYTKMTSDILAERTLGDFVSEHPGELVRTGSPHFVCTVLPTHWRSNKTLPVAFKVLALGDVLDGTVVTVRAGNDENYCAELRNCTSVMKNQVAKFNDLRFVGRSGRGKSFTLTITVSTSPPQVTTYNKAIKVTVDGPREPRSKTMLSLLGQQQQFHFAFGQRPAFLSGHFGSPLDPLQRADPLAFRVPSMANCNNMSGFGLTSAAPHWGYSAANPYSPYLGQGLTSCAATTGFNTPAIGFGTTDNHADFGSTSTVSSILPESTGGVASDLEQQLGLVTSPAPNNLGTLHHNNNIPNNNNNTTTNNNNNNNTGAAVSPLGRASSPLKYPDYGFTSGPRSLSDSSQAESPLSEEILPSIGAPNSGLANGLNGLHQAGAAGAGAGAGAAPNSMVMGGHHQAGATCNGSASNLYLGAPVLPAASAILYSQLYSAASGHHQNSHQFHHHLHHHHHGSADLLGASCLPQQQQQRPPGDNTAVWRPY</sequence>
<proteinExistence type="predicted"/>
<dbReference type="Proteomes" id="UP000515158">
    <property type="component" value="Unplaced"/>
</dbReference>
<evidence type="ECO:0000256" key="2">
    <source>
        <dbReference type="ARBA" id="ARBA00023015"/>
    </source>
</evidence>
<keyword evidence="2" id="KW-0805">Transcription regulation</keyword>
<dbReference type="PANTHER" id="PTHR11950:SF50">
    <property type="entry name" value="RUNT RELATED A, ISOFORM D"/>
    <property type="match status" value="1"/>
</dbReference>
<feature type="domain" description="Runt" evidence="6">
    <location>
        <begin position="82"/>
        <end position="210"/>
    </location>
</feature>
<dbReference type="FunFam" id="2.60.40.720:FF:000001">
    <property type="entry name" value="Runt-related transcription factor"/>
    <property type="match status" value="1"/>
</dbReference>
<keyword evidence="7" id="KW-1185">Reference proteome</keyword>
<dbReference type="GeneID" id="117644514"/>
<dbReference type="RefSeq" id="XP_034239933.1">
    <property type="nucleotide sequence ID" value="XM_034384042.1"/>
</dbReference>
<evidence type="ECO:0000256" key="3">
    <source>
        <dbReference type="ARBA" id="ARBA00023163"/>
    </source>
</evidence>
<dbReference type="GO" id="GO:0000981">
    <property type="term" value="F:DNA-binding transcription factor activity, RNA polymerase II-specific"/>
    <property type="evidence" value="ECO:0007669"/>
    <property type="project" value="TreeGrafter"/>
</dbReference>
<dbReference type="InParanoid" id="A0A6P8YJB4"/>
<dbReference type="PANTHER" id="PTHR11950">
    <property type="entry name" value="RUNT RELATED"/>
    <property type="match status" value="1"/>
</dbReference>
<feature type="compositionally biased region" description="Low complexity" evidence="5">
    <location>
        <begin position="359"/>
        <end position="379"/>
    </location>
</feature>
<keyword evidence="3" id="KW-0804">Transcription</keyword>
<dbReference type="OrthoDB" id="10029800at2759"/>
<dbReference type="Gene3D" id="2.60.40.720">
    <property type="match status" value="1"/>
</dbReference>
<dbReference type="AlphaFoldDB" id="A0A6P8YJB4"/>
<feature type="region of interest" description="Disordered" evidence="5">
    <location>
        <begin position="40"/>
        <end position="65"/>
    </location>
</feature>
<feature type="compositionally biased region" description="Polar residues" evidence="5">
    <location>
        <begin position="403"/>
        <end position="415"/>
    </location>
</feature>
<name>A0A6P8YJB4_THRPL</name>
<evidence type="ECO:0000313" key="8">
    <source>
        <dbReference type="RefSeq" id="XP_034239933.1"/>
    </source>
</evidence>
<dbReference type="GO" id="GO:0000978">
    <property type="term" value="F:RNA polymerase II cis-regulatory region sequence-specific DNA binding"/>
    <property type="evidence" value="ECO:0007669"/>
    <property type="project" value="TreeGrafter"/>
</dbReference>
<evidence type="ECO:0000313" key="7">
    <source>
        <dbReference type="Proteomes" id="UP000515158"/>
    </source>
</evidence>
<dbReference type="SUPFAM" id="SSF49417">
    <property type="entry name" value="p53-like transcription factors"/>
    <property type="match status" value="1"/>
</dbReference>
<dbReference type="InterPro" id="IPR013524">
    <property type="entry name" value="Runt_dom"/>
</dbReference>
<accession>A0A6P8YJB4</accession>
<dbReference type="PRINTS" id="PR00967">
    <property type="entry name" value="ONCOGENEAML1"/>
</dbReference>